<keyword evidence="6" id="KW-0326">Glycosidase</keyword>
<feature type="domain" description="Beta galactosidase small chain/" evidence="9">
    <location>
        <begin position="742"/>
        <end position="1037"/>
    </location>
</feature>
<dbReference type="Pfam" id="PF02929">
    <property type="entry name" value="Bgal_small_N"/>
    <property type="match status" value="1"/>
</dbReference>
<reference evidence="11" key="1">
    <citation type="submission" date="2017-09" db="EMBL/GenBank/DDBJ databases">
        <title>Brachybacterium sp. VM2412.</title>
        <authorList>
            <person name="Tak E.J."/>
            <person name="Bae J.-W."/>
        </authorList>
    </citation>
    <scope>NUCLEOTIDE SEQUENCE [LARGE SCALE GENOMIC DNA]</scope>
    <source>
        <strain evidence="11">VM2412</strain>
    </source>
</reference>
<dbReference type="InterPro" id="IPR008979">
    <property type="entry name" value="Galactose-bd-like_sf"/>
</dbReference>
<evidence type="ECO:0000313" key="10">
    <source>
        <dbReference type="EMBL" id="ATG53059.1"/>
    </source>
</evidence>
<dbReference type="Pfam" id="PF16353">
    <property type="entry name" value="LacZ_4"/>
    <property type="match status" value="1"/>
</dbReference>
<dbReference type="EC" id="3.2.1.23" evidence="3"/>
<dbReference type="GO" id="GO:0005990">
    <property type="term" value="P:lactose catabolic process"/>
    <property type="evidence" value="ECO:0007669"/>
    <property type="project" value="TreeGrafter"/>
</dbReference>
<dbReference type="Gene3D" id="2.60.120.260">
    <property type="entry name" value="Galactose-binding domain-like"/>
    <property type="match status" value="1"/>
</dbReference>
<dbReference type="InterPro" id="IPR050347">
    <property type="entry name" value="Bact_Beta-galactosidase"/>
</dbReference>
<dbReference type="Gene3D" id="2.70.98.10">
    <property type="match status" value="1"/>
</dbReference>
<comment type="catalytic activity">
    <reaction evidence="1">
        <text>Hydrolysis of terminal non-reducing beta-D-galactose residues in beta-D-galactosides.</text>
        <dbReference type="EC" id="3.2.1.23"/>
    </reaction>
</comment>
<dbReference type="InterPro" id="IPR011013">
    <property type="entry name" value="Gal_mutarotase_sf_dom"/>
</dbReference>
<evidence type="ECO:0000256" key="7">
    <source>
        <dbReference type="ARBA" id="ARBA00032230"/>
    </source>
</evidence>
<dbReference type="Pfam" id="PF02837">
    <property type="entry name" value="Glyco_hydro_2_N"/>
    <property type="match status" value="1"/>
</dbReference>
<dbReference type="KEGG" id="brz:CFK38_01920"/>
<dbReference type="GO" id="GO:0009341">
    <property type="term" value="C:beta-galactosidase complex"/>
    <property type="evidence" value="ECO:0007669"/>
    <property type="project" value="InterPro"/>
</dbReference>
<dbReference type="InterPro" id="IPR036156">
    <property type="entry name" value="Beta-gal/glucu_dom_sf"/>
</dbReference>
<dbReference type="InterPro" id="IPR006103">
    <property type="entry name" value="Glyco_hydro_2_cat"/>
</dbReference>
<evidence type="ECO:0000256" key="4">
    <source>
        <dbReference type="ARBA" id="ARBA00013303"/>
    </source>
</evidence>
<evidence type="ECO:0000256" key="2">
    <source>
        <dbReference type="ARBA" id="ARBA00007401"/>
    </source>
</evidence>
<evidence type="ECO:0000256" key="3">
    <source>
        <dbReference type="ARBA" id="ARBA00012756"/>
    </source>
</evidence>
<dbReference type="PROSITE" id="PS00608">
    <property type="entry name" value="GLYCOSYL_HYDROL_F2_2"/>
    <property type="match status" value="1"/>
</dbReference>
<evidence type="ECO:0000256" key="5">
    <source>
        <dbReference type="ARBA" id="ARBA00022801"/>
    </source>
</evidence>
<dbReference type="PANTHER" id="PTHR46323">
    <property type="entry name" value="BETA-GALACTOSIDASE"/>
    <property type="match status" value="1"/>
</dbReference>
<dbReference type="PRINTS" id="PR00132">
    <property type="entry name" value="GLHYDRLASE2"/>
</dbReference>
<dbReference type="GO" id="GO:0004565">
    <property type="term" value="F:beta-galactosidase activity"/>
    <property type="evidence" value="ECO:0007669"/>
    <property type="project" value="UniProtKB-EC"/>
</dbReference>
<dbReference type="EMBL" id="CP023563">
    <property type="protein sequence ID" value="ATG53059.1"/>
    <property type="molecule type" value="Genomic_DNA"/>
</dbReference>
<dbReference type="Gene3D" id="2.60.40.10">
    <property type="entry name" value="Immunoglobulins"/>
    <property type="match status" value="2"/>
</dbReference>
<dbReference type="SUPFAM" id="SSF49303">
    <property type="entry name" value="beta-Galactosidase/glucuronidase domain"/>
    <property type="match status" value="2"/>
</dbReference>
<feature type="region of interest" description="Disordered" evidence="8">
    <location>
        <begin position="1012"/>
        <end position="1044"/>
    </location>
</feature>
<evidence type="ECO:0000313" key="11">
    <source>
        <dbReference type="Proteomes" id="UP000218165"/>
    </source>
</evidence>
<dbReference type="OrthoDB" id="9762066at2"/>
<evidence type="ECO:0000259" key="9">
    <source>
        <dbReference type="SMART" id="SM01038"/>
    </source>
</evidence>
<keyword evidence="11" id="KW-1185">Reference proteome</keyword>
<accession>A0A291GRT7</accession>
<keyword evidence="5" id="KW-0378">Hydrolase</keyword>
<dbReference type="Pfam" id="PF02836">
    <property type="entry name" value="Glyco_hydro_2_C"/>
    <property type="match status" value="1"/>
</dbReference>
<dbReference type="InterPro" id="IPR004199">
    <property type="entry name" value="B-gal_small/dom_5"/>
</dbReference>
<proteinExistence type="inferred from homology"/>
<dbReference type="PANTHER" id="PTHR46323:SF2">
    <property type="entry name" value="BETA-GALACTOSIDASE"/>
    <property type="match status" value="1"/>
</dbReference>
<dbReference type="InterPro" id="IPR023232">
    <property type="entry name" value="Glyco_hydro_2_AS"/>
</dbReference>
<sequence>MNCPPAHEVIGPGTGRRLAPTAALRTDTPVLDLDGDWDFRWSPSPAAPIDMLGAQRLGPDWTTITLPAHWSMPEQPGPDGPQYTNVLYPFPVDPPHVPDANPTGDHRRVFDLPGDWPRAGDVHLRTEGIESFARIWLNGTEVGTRQGSRLTQDFDVTGLLHERDNVLVIRVIQWSAGSYVEDQDQWWLPGIFRSVSLRHRPAARIDDAWLDGDLAEDGTGLLHVELSAPPQAWPLTVALPELGLEWEVPGPGPIAPIVLPGVEPWTAENPRRYRATVSSGAETVEITVGFRRVEVVDGVLRVNGRPIILRGVNRHEWDPRTGRVIDLEVAREELLAMKRANVDAVRTAHYPPDARWLDLADEIGMWVMLESDLETHGFDVRGWEGNPTDDPAWRDMLVDRIARTVERDKNHPSIILWSLGNESSTGQNLAAMADWVHARDPRRPLHYEGDYAGAYTDVYARMYPALEEIRSWLAPEGPVAVAHHAASRITAEEAARVRAKPLILVEYLHAMGTGPGGVAEYAALIEEHERIAGGFVWEWKDHAVAVRTADGQRRWRYGGDFGEPLHDGNFVIDGLADAENAPHPGLRHWAESVAPVRARWRSDGPGRGQLMIESRRQFTTTEDLGLAWRYEVDGQVIGSGTLPLGPLAPATTHTLAAPDSLAAAIRHPQSEAAECLLLLEVRLVRETPWAAAGHLVSRRQHPVEPPRRPAAPAPAAQLVPIVQEGASFVIAAPPAVGEDGATAPGPGFRFTADGFLAGSGGLELAEHGIELWRAPTDNDEGHGALDYEAADPALTRGAGGGARGPSSADRWRARGLDRLVTTTAGVALEAGELVVRRRLAPAGSALGVETRLVWTARRLTAGPEAGLVLDCRIEVSPAGSWEGTWPRVGLHLVLPADEEPQQWEAEWFGLGPEESWSDLRVVTWAGRHRLPLTALHHPRVRPQTTGHRSDLRELTVRRPDGRTLTVRTLEGAPGFTLSPWAPHELQVAHHDELPASGSWHLHLDLAQHGLGSRSCGPDVRPEHQLRPGPVTAAFRFRTGGGPGA</sequence>
<dbReference type="SUPFAM" id="SSF51445">
    <property type="entry name" value="(Trans)glycosidases"/>
    <property type="match status" value="1"/>
</dbReference>
<evidence type="ECO:0000256" key="8">
    <source>
        <dbReference type="SAM" id="MobiDB-lite"/>
    </source>
</evidence>
<dbReference type="Proteomes" id="UP000218165">
    <property type="component" value="Chromosome"/>
</dbReference>
<protein>
    <recommendedName>
        <fullName evidence="4">Beta-galactosidase</fullName>
        <ecNumber evidence="3">3.2.1.23</ecNumber>
    </recommendedName>
    <alternativeName>
        <fullName evidence="7">Lactase</fullName>
    </alternativeName>
</protein>
<dbReference type="InterPro" id="IPR017853">
    <property type="entry name" value="GH"/>
</dbReference>
<dbReference type="GO" id="GO:0030246">
    <property type="term" value="F:carbohydrate binding"/>
    <property type="evidence" value="ECO:0007669"/>
    <property type="project" value="InterPro"/>
</dbReference>
<evidence type="ECO:0000256" key="1">
    <source>
        <dbReference type="ARBA" id="ARBA00001412"/>
    </source>
</evidence>
<dbReference type="Gene3D" id="3.20.20.80">
    <property type="entry name" value="Glycosidases"/>
    <property type="match status" value="1"/>
</dbReference>
<dbReference type="SUPFAM" id="SSF74650">
    <property type="entry name" value="Galactose mutarotase-like"/>
    <property type="match status" value="1"/>
</dbReference>
<dbReference type="InterPro" id="IPR013783">
    <property type="entry name" value="Ig-like_fold"/>
</dbReference>
<evidence type="ECO:0000256" key="6">
    <source>
        <dbReference type="ARBA" id="ARBA00023295"/>
    </source>
</evidence>
<dbReference type="InterPro" id="IPR014718">
    <property type="entry name" value="GH-type_carb-bd"/>
</dbReference>
<organism evidence="10 11">
    <name type="scientific">Brachybacterium vulturis</name>
    <dbReference type="NCBI Taxonomy" id="2017484"/>
    <lineage>
        <taxon>Bacteria</taxon>
        <taxon>Bacillati</taxon>
        <taxon>Actinomycetota</taxon>
        <taxon>Actinomycetes</taxon>
        <taxon>Micrococcales</taxon>
        <taxon>Dermabacteraceae</taxon>
        <taxon>Brachybacterium</taxon>
    </lineage>
</organism>
<dbReference type="SUPFAM" id="SSF49785">
    <property type="entry name" value="Galactose-binding domain-like"/>
    <property type="match status" value="1"/>
</dbReference>
<dbReference type="InterPro" id="IPR006101">
    <property type="entry name" value="Glyco_hydro_2"/>
</dbReference>
<dbReference type="InterPro" id="IPR006104">
    <property type="entry name" value="Glyco_hydro_2_N"/>
</dbReference>
<gene>
    <name evidence="10" type="ORF">CFK38_01920</name>
</gene>
<dbReference type="SMART" id="SM01038">
    <property type="entry name" value="Bgal_small_N"/>
    <property type="match status" value="1"/>
</dbReference>
<name>A0A291GRT7_9MICO</name>
<comment type="similarity">
    <text evidence="2">Belongs to the glycosyl hydrolase 2 family.</text>
</comment>
<dbReference type="AlphaFoldDB" id="A0A291GRT7"/>
<dbReference type="InterPro" id="IPR032312">
    <property type="entry name" value="LacZ_4"/>
</dbReference>